<name>A0A1L4BK98_9VIRU</name>
<evidence type="ECO:0007829" key="3">
    <source>
        <dbReference type="PDB" id="6G43"/>
    </source>
</evidence>
<evidence type="ECO:0000259" key="1">
    <source>
        <dbReference type="Pfam" id="PF22031"/>
    </source>
</evidence>
<reference evidence="3 4" key="2">
    <citation type="journal article" date="2018" name="Proc. Natl. Acad. Sci. U.S.A.">
        <title>Capsid protein structure, self-assembly, and processing reveal morphogenesis of the marine virophage mavirus.</title>
        <authorList>
            <person name="Born D."/>
            <person name="Reuter L."/>
            <person name="Mersdorf U."/>
            <person name="Mueller M."/>
            <person name="Fischer M.G."/>
            <person name="Meinhart A."/>
            <person name="Reinstein J."/>
        </authorList>
    </citation>
    <scope>X-RAY CRYSTALLOGRAPHY (1.50 ANGSTROMS) OF 1-516</scope>
</reference>
<dbReference type="Pfam" id="PF22031">
    <property type="entry name" value="MCP_V20_C"/>
    <property type="match status" value="1"/>
</dbReference>
<proteinExistence type="evidence at protein level"/>
<reference evidence="2" key="1">
    <citation type="journal article" date="2016" name="Nature">
        <title>Host genome integration and giant virus-induced reactivation of the virophage mavirus.</title>
        <authorList>
            <person name="Fischer M.G."/>
            <person name="Hackl T."/>
        </authorList>
    </citation>
    <scope>NUCLEOTIDE SEQUENCE [LARGE SCALE GENOMIC DNA]</scope>
    <source>
        <strain evidence="2">Endo_mavirus</strain>
    </source>
</reference>
<dbReference type="PDBsum" id="6G45"/>
<organism evidence="2">
    <name type="scientific">Cafeteriavirus-dependent mavirus</name>
    <dbReference type="NCBI Taxonomy" id="1932923"/>
    <lineage>
        <taxon>Viruses</taxon>
        <taxon>Varidnaviria</taxon>
        <taxon>Bamfordvirae</taxon>
        <taxon>Preplasmiviricota</taxon>
        <taxon>Polisuviricotina</taxon>
        <taxon>Virophaviricetes</taxon>
        <taxon>Lavidavirales</taxon>
        <taxon>Maviroviridae</taxon>
        <taxon>Mavirus</taxon>
        <taxon>Mavirus cafeteriae</taxon>
    </lineage>
</organism>
<dbReference type="PDB" id="6G43">
    <property type="method" value="X-ray"/>
    <property type="resolution" value="2.40 A"/>
    <property type="chains" value="A/B/C=1-516"/>
</dbReference>
<dbReference type="EMBL" id="KU052222">
    <property type="protein sequence ID" value="API81735.1"/>
    <property type="molecule type" value="Genomic_DNA"/>
</dbReference>
<dbReference type="InterPro" id="IPR053887">
    <property type="entry name" value="MCP_V20_C"/>
</dbReference>
<dbReference type="PDBsum" id="6G44"/>
<accession>A0A1L4BK98</accession>
<sequence>MNTPPELDTVLQAPYAYNWPTSKNVKIASRIGIPYSTFQTIQPVSDAPNNGIGQITFNQPLGNLTGGAPRLRVSFTAEIKNILADSSLKDQIGLKSFPVNRSIPVAVINMNGKTFTSYPAQLIKLHQYNADPLELALLSPCSDVDEYNKIKAVSMNNPYRQGTESTDSRMSRGLGCNYAYYIHPRAAGSTSVKIDFVVDEALVANPTQYKNIKDPVPFRNLNTFKVILDGQFKPENMIGIADDVKLVAGKADFEVDITGFKINMLVQNWVAPLEIGDIPKTIIYNTPLISLEGNISSMCLNTKDPYGIPGERNKHILTTHSMAMNNVPSMFAVMVSQETPTKKFAPDQLAGIIGLEIKVDSDVGIFRELEQQQLYELSSSNGYNKRFSCFSGALANGLTVADPAVAAGNKFKEAIFGAGSVIFFRPSDLGLKDYNVMANANKSINMQVQATFVTPEAAGTGAHYKLEVFSIRDNLTYSFEDGTFMDDLTLYTPDQLLRSPLKLTDDNNKLMRVMGGSFMGDVMTNFNHMAAHPVTKTVTKLLRNAGPLKDYAGDGTMMGNIASVYGYGKKKTTTRKKKGGEIVLLGSGKKGGKKLSDKQLHDLRNL</sequence>
<evidence type="ECO:0000313" key="2">
    <source>
        <dbReference type="EMBL" id="API81735.1"/>
    </source>
</evidence>
<keyword evidence="3 4" id="KW-0002">3D-structure</keyword>
<feature type="domain" description="Major capsid protein V20 C-terminal" evidence="1">
    <location>
        <begin position="317"/>
        <end position="451"/>
    </location>
</feature>
<dbReference type="PDB" id="6G45">
    <property type="method" value="X-ray"/>
    <property type="resolution" value="2.50 A"/>
    <property type="chains" value="A/B/C=1-606"/>
</dbReference>
<evidence type="ECO:0007829" key="4">
    <source>
        <dbReference type="PDB" id="6G44"/>
    </source>
</evidence>
<dbReference type="PDB" id="6G44">
    <property type="method" value="X-ray"/>
    <property type="resolution" value="1.50 A"/>
    <property type="chains" value="A/B/C=1-516"/>
</dbReference>
<gene>
    <name evidence="2" type="primary">MV18</name>
    <name evidence="2" type="ORF">Mvrk_gpp18</name>
</gene>
<protein>
    <submittedName>
        <fullName evidence="2">Putative major capsid protein</fullName>
    </submittedName>
</protein>
<dbReference type="PDBsum" id="6G43"/>
<dbReference type="SMR" id="A0A1L4BK98"/>